<feature type="compositionally biased region" description="Basic and acidic residues" evidence="1">
    <location>
        <begin position="32"/>
        <end position="46"/>
    </location>
</feature>
<protein>
    <submittedName>
        <fullName evidence="2">Uncharacterized protein</fullName>
    </submittedName>
</protein>
<comment type="caution">
    <text evidence="2">The sequence shown here is derived from an EMBL/GenBank/DDBJ whole genome shotgun (WGS) entry which is preliminary data.</text>
</comment>
<accession>A0A645HNS0</accession>
<feature type="region of interest" description="Disordered" evidence="1">
    <location>
        <begin position="26"/>
        <end position="46"/>
    </location>
</feature>
<dbReference type="EMBL" id="VSSQ01096299">
    <property type="protein sequence ID" value="MPN40102.1"/>
    <property type="molecule type" value="Genomic_DNA"/>
</dbReference>
<sequence length="96" mass="10666">MTAGRKAHHDDPVRVDVPLFAVFPRVGDGPEDLEHRGGEDGRRDGVFHRADAHPQAHQPHGDRLLFPEGTETVGAAGQQDHQRMPAIRLDLLRIIQ</sequence>
<organism evidence="2">
    <name type="scientific">bioreactor metagenome</name>
    <dbReference type="NCBI Taxonomy" id="1076179"/>
    <lineage>
        <taxon>unclassified sequences</taxon>
        <taxon>metagenomes</taxon>
        <taxon>ecological metagenomes</taxon>
    </lineage>
</organism>
<name>A0A645HNS0_9ZZZZ</name>
<evidence type="ECO:0000256" key="1">
    <source>
        <dbReference type="SAM" id="MobiDB-lite"/>
    </source>
</evidence>
<dbReference type="AlphaFoldDB" id="A0A645HNS0"/>
<evidence type="ECO:0000313" key="2">
    <source>
        <dbReference type="EMBL" id="MPN40102.1"/>
    </source>
</evidence>
<gene>
    <name evidence="2" type="ORF">SDC9_187637</name>
</gene>
<proteinExistence type="predicted"/>
<reference evidence="2" key="1">
    <citation type="submission" date="2019-08" db="EMBL/GenBank/DDBJ databases">
        <authorList>
            <person name="Kucharzyk K."/>
            <person name="Murdoch R.W."/>
            <person name="Higgins S."/>
            <person name="Loffler F."/>
        </authorList>
    </citation>
    <scope>NUCLEOTIDE SEQUENCE</scope>
</reference>